<protein>
    <submittedName>
        <fullName evidence="3">YycH protein</fullName>
    </submittedName>
</protein>
<feature type="transmembrane region" description="Helical" evidence="1">
    <location>
        <begin position="12"/>
        <end position="29"/>
    </location>
</feature>
<gene>
    <name evidence="3" type="ORF">SAMN02745176_02541</name>
</gene>
<organism evidence="3 4">
    <name type="scientific">Lutispora thermophila DSM 19022</name>
    <dbReference type="NCBI Taxonomy" id="1122184"/>
    <lineage>
        <taxon>Bacteria</taxon>
        <taxon>Bacillati</taxon>
        <taxon>Bacillota</taxon>
        <taxon>Clostridia</taxon>
        <taxon>Lutisporales</taxon>
        <taxon>Lutisporaceae</taxon>
        <taxon>Lutispora</taxon>
    </lineage>
</organism>
<dbReference type="Proteomes" id="UP000184442">
    <property type="component" value="Unassembled WGS sequence"/>
</dbReference>
<dbReference type="AlphaFoldDB" id="A0A1M6GVV0"/>
<evidence type="ECO:0000259" key="2">
    <source>
        <dbReference type="Pfam" id="PF09648"/>
    </source>
</evidence>
<reference evidence="3 4" key="1">
    <citation type="submission" date="2016-11" db="EMBL/GenBank/DDBJ databases">
        <authorList>
            <person name="Jaros S."/>
            <person name="Januszkiewicz K."/>
            <person name="Wedrychowicz H."/>
        </authorList>
    </citation>
    <scope>NUCLEOTIDE SEQUENCE [LARGE SCALE GENOMIC DNA]</scope>
    <source>
        <strain evidence="3 4">DSM 19022</strain>
    </source>
</reference>
<keyword evidence="1" id="KW-0812">Transmembrane</keyword>
<dbReference type="STRING" id="1122184.SAMN02745176_02541"/>
<evidence type="ECO:0000313" key="3">
    <source>
        <dbReference type="EMBL" id="SHJ14082.1"/>
    </source>
</evidence>
<keyword evidence="1" id="KW-0472">Membrane</keyword>
<evidence type="ECO:0000256" key="1">
    <source>
        <dbReference type="SAM" id="Phobius"/>
    </source>
</evidence>
<dbReference type="EMBL" id="FQZS01000017">
    <property type="protein sequence ID" value="SHJ14082.1"/>
    <property type="molecule type" value="Genomic_DNA"/>
</dbReference>
<name>A0A1M6GVV0_9FIRM</name>
<dbReference type="GO" id="GO:0016020">
    <property type="term" value="C:membrane"/>
    <property type="evidence" value="ECO:0007669"/>
    <property type="project" value="InterPro"/>
</dbReference>
<keyword evidence="4" id="KW-1185">Reference proteome</keyword>
<dbReference type="Pfam" id="PF09648">
    <property type="entry name" value="YycI"/>
    <property type="match status" value="1"/>
</dbReference>
<evidence type="ECO:0000313" key="4">
    <source>
        <dbReference type="Proteomes" id="UP000184442"/>
    </source>
</evidence>
<keyword evidence="1" id="KW-1133">Transmembrane helix</keyword>
<feature type="domain" description="Regulatory protein YycH-like" evidence="2">
    <location>
        <begin position="39"/>
        <end position="292"/>
    </location>
</feature>
<sequence length="299" mass="34862">MNTMNWSRAKTILIILFLIADIFLFYELYSEDLVRRNKADQETAKEVIKYLEKQGIWVKCRIPKASLPKKTLTVKYKYIDSKYALGIFFDSPKDVAIKTYEDRTVLEDKKSYVEINKNGQLIYTNKELLRKKEEPMDEESALKNMKVFLKNIGIDDDDIYSISKKLENGYYIINCSQSYKGTFLDESHLELLVTKEGIAHMKILWFEVENNGKNKNAIIHPIKALMELAEEMEEKTDEGKKDLVINDISLGYYFDTDIEQVEEFDIIEVEEGTAIPVWKMETNMGNIYINAYNGTVEKN</sequence>
<dbReference type="InterPro" id="IPR018604">
    <property type="entry name" value="YycI-like"/>
</dbReference>
<proteinExistence type="predicted"/>
<accession>A0A1M6GVV0</accession>